<dbReference type="Pfam" id="PF21185">
    <property type="entry name" value="RecD_N"/>
    <property type="match status" value="1"/>
</dbReference>
<evidence type="ECO:0000313" key="3">
    <source>
        <dbReference type="Proteomes" id="UP000214596"/>
    </source>
</evidence>
<dbReference type="InterPro" id="IPR041851">
    <property type="entry name" value="RecD_N_sf"/>
</dbReference>
<dbReference type="AlphaFoldDB" id="A0A227J6Q5"/>
<evidence type="ECO:0000313" key="2">
    <source>
        <dbReference type="EMBL" id="OXE30799.1"/>
    </source>
</evidence>
<proteinExistence type="predicted"/>
<organism evidence="2 3">
    <name type="scientific">Vibrio parahaemolyticus</name>
    <dbReference type="NCBI Taxonomy" id="670"/>
    <lineage>
        <taxon>Bacteria</taxon>
        <taxon>Pseudomonadati</taxon>
        <taxon>Pseudomonadota</taxon>
        <taxon>Gammaproteobacteria</taxon>
        <taxon>Vibrionales</taxon>
        <taxon>Vibrionaceae</taxon>
        <taxon>Vibrio</taxon>
    </lineage>
</organism>
<protein>
    <recommendedName>
        <fullName evidence="1">RecBCD enzyme subunit RecD N-terminal domain-containing protein</fullName>
    </recommendedName>
</protein>
<dbReference type="Gene3D" id="1.10.10.1020">
    <property type="entry name" value="RecBCD complex, subunit RecD, N-terminal domain"/>
    <property type="match status" value="1"/>
</dbReference>
<dbReference type="Proteomes" id="UP000214596">
    <property type="component" value="Unassembled WGS sequence"/>
</dbReference>
<dbReference type="EMBL" id="NIXT01001853">
    <property type="protein sequence ID" value="OXE30799.1"/>
    <property type="molecule type" value="Genomic_DNA"/>
</dbReference>
<sequence>MTTNHNLHSGQDSLLVVLERLAHKGAIRQLDYQFACFIDSQTHDEQSDSQALAFIAGVVSSELGKGHICLSLFDAQGQSTD</sequence>
<feature type="domain" description="RecBCD enzyme subunit RecD N-terminal" evidence="1">
    <location>
        <begin position="24"/>
        <end position="78"/>
    </location>
</feature>
<dbReference type="InterPro" id="IPR049550">
    <property type="entry name" value="RecD_N"/>
</dbReference>
<reference evidence="2 3" key="1">
    <citation type="journal article" date="2017" name="Appl. Environ. Microbiol.">
        <title>Parallel evolution of two clades of a major Atlantic endemic Vibrio parahaemolyticus pathogen lineage by independent acquisition of related pathogenicity islands.</title>
        <authorList>
            <person name="Xu F."/>
            <person name="Gonzalez-Escalona N."/>
            <person name="Drees K.P."/>
            <person name="Sebra R.P."/>
            <person name="Cooper V.S."/>
            <person name="Jones S.H."/>
            <person name="Whistler C.A."/>
        </authorList>
    </citation>
    <scope>NUCLEOTIDE SEQUENCE [LARGE SCALE GENOMIC DNA]</scope>
    <source>
        <strain evidence="2 3">MAVP-3</strain>
    </source>
</reference>
<feature type="non-terminal residue" evidence="2">
    <location>
        <position position="81"/>
    </location>
</feature>
<name>A0A227J6Q5_VIBPH</name>
<comment type="caution">
    <text evidence="2">The sequence shown here is derived from an EMBL/GenBank/DDBJ whole genome shotgun (WGS) entry which is preliminary data.</text>
</comment>
<gene>
    <name evidence="2" type="ORF">CA163_21450</name>
</gene>
<evidence type="ECO:0000259" key="1">
    <source>
        <dbReference type="Pfam" id="PF21185"/>
    </source>
</evidence>
<accession>A0A227J6Q5</accession>